<dbReference type="AlphaFoldDB" id="A0A2T3YY41"/>
<dbReference type="Proteomes" id="UP000240493">
    <property type="component" value="Unassembled WGS sequence"/>
</dbReference>
<protein>
    <recommendedName>
        <fullName evidence="5">Secreted protein</fullName>
    </recommendedName>
</protein>
<name>A0A2T3YY41_TRIA4</name>
<evidence type="ECO:0000313" key="3">
    <source>
        <dbReference type="EMBL" id="PTB37485.1"/>
    </source>
</evidence>
<gene>
    <name evidence="3" type="ORF">M441DRAFT_252663</name>
</gene>
<feature type="chain" id="PRO_5015523984" description="Secreted protein" evidence="2">
    <location>
        <begin position="20"/>
        <end position="98"/>
    </location>
</feature>
<evidence type="ECO:0000256" key="2">
    <source>
        <dbReference type="SAM" id="SignalP"/>
    </source>
</evidence>
<organism evidence="3 4">
    <name type="scientific">Trichoderma asperellum (strain ATCC 204424 / CBS 433.97 / NBRC 101777)</name>
    <dbReference type="NCBI Taxonomy" id="1042311"/>
    <lineage>
        <taxon>Eukaryota</taxon>
        <taxon>Fungi</taxon>
        <taxon>Dikarya</taxon>
        <taxon>Ascomycota</taxon>
        <taxon>Pezizomycotina</taxon>
        <taxon>Sordariomycetes</taxon>
        <taxon>Hypocreomycetidae</taxon>
        <taxon>Hypocreales</taxon>
        <taxon>Hypocreaceae</taxon>
        <taxon>Trichoderma</taxon>
    </lineage>
</organism>
<dbReference type="EMBL" id="KZ679267">
    <property type="protein sequence ID" value="PTB37485.1"/>
    <property type="molecule type" value="Genomic_DNA"/>
</dbReference>
<feature type="signal peptide" evidence="2">
    <location>
        <begin position="1"/>
        <end position="19"/>
    </location>
</feature>
<sequence length="98" mass="10793">MPKIRFVCIYLHRLQAIVAVVPPACSYGCGMGFEGVTRPPTARLHLAHALGAQKRRTPKDPRQRANEPGGTINSIWTGFAREKKEETGPLCRERGPGI</sequence>
<proteinExistence type="predicted"/>
<keyword evidence="2" id="KW-0732">Signal</keyword>
<reference evidence="3 4" key="1">
    <citation type="submission" date="2016-07" db="EMBL/GenBank/DDBJ databases">
        <title>Multiple horizontal gene transfer events from other fungi enriched the ability of initially mycotrophic Trichoderma (Ascomycota) to feed on dead plant biomass.</title>
        <authorList>
            <consortium name="DOE Joint Genome Institute"/>
            <person name="Aerts A."/>
            <person name="Atanasova L."/>
            <person name="Chenthamara K."/>
            <person name="Zhang J."/>
            <person name="Grujic M."/>
            <person name="Henrissat B."/>
            <person name="Kuo A."/>
            <person name="Salamov A."/>
            <person name="Lipzen A."/>
            <person name="Labutti K."/>
            <person name="Barry K."/>
            <person name="Miao Y."/>
            <person name="Rahimi M.J."/>
            <person name="Shen Q."/>
            <person name="Grigoriev I.V."/>
            <person name="Kubicek C.P."/>
            <person name="Druzhinina I.S."/>
        </authorList>
    </citation>
    <scope>NUCLEOTIDE SEQUENCE [LARGE SCALE GENOMIC DNA]</scope>
    <source>
        <strain evidence="3 4">CBS 433.97</strain>
    </source>
</reference>
<evidence type="ECO:0008006" key="5">
    <source>
        <dbReference type="Google" id="ProtNLM"/>
    </source>
</evidence>
<feature type="region of interest" description="Disordered" evidence="1">
    <location>
        <begin position="52"/>
        <end position="74"/>
    </location>
</feature>
<evidence type="ECO:0000313" key="4">
    <source>
        <dbReference type="Proteomes" id="UP000240493"/>
    </source>
</evidence>
<evidence type="ECO:0000256" key="1">
    <source>
        <dbReference type="SAM" id="MobiDB-lite"/>
    </source>
</evidence>
<accession>A0A2T3YY41</accession>
<keyword evidence="4" id="KW-1185">Reference proteome</keyword>